<organism evidence="4 5">
    <name type="scientific">Acidisarcina polymorpha</name>
    <dbReference type="NCBI Taxonomy" id="2211140"/>
    <lineage>
        <taxon>Bacteria</taxon>
        <taxon>Pseudomonadati</taxon>
        <taxon>Acidobacteriota</taxon>
        <taxon>Terriglobia</taxon>
        <taxon>Terriglobales</taxon>
        <taxon>Acidobacteriaceae</taxon>
        <taxon>Acidisarcina</taxon>
    </lineage>
</organism>
<dbReference type="Pfam" id="PF10531">
    <property type="entry name" value="SLBB"/>
    <property type="match status" value="1"/>
</dbReference>
<sequence>MPVGPDYRIGAGDVLRVSVFEEPQFSTSAVVRPDGKISIPLISDLPVAGMTPDAAQRQLAEQLSRFIKHPRVTVIIEEIHSRIVYVTGEVQHPGAYPLISPMNVVQLIARAGGPTEFAKRKEVYVLHQEGGVRIKVNYQMVLAGKHLEENIGLIPGDTVVVP</sequence>
<dbReference type="Proteomes" id="UP000253606">
    <property type="component" value="Chromosome"/>
</dbReference>
<dbReference type="GO" id="GO:0015159">
    <property type="term" value="F:polysaccharide transmembrane transporter activity"/>
    <property type="evidence" value="ECO:0007669"/>
    <property type="project" value="InterPro"/>
</dbReference>
<evidence type="ECO:0000313" key="5">
    <source>
        <dbReference type="Proteomes" id="UP000253606"/>
    </source>
</evidence>
<evidence type="ECO:0000259" key="2">
    <source>
        <dbReference type="Pfam" id="PF02563"/>
    </source>
</evidence>
<gene>
    <name evidence="4" type="ORF">ACPOL_2486</name>
</gene>
<protein>
    <submittedName>
        <fullName evidence="4">Capsule polysaccharide export protein</fullName>
    </submittedName>
</protein>
<feature type="domain" description="Soluble ligand binding" evidence="3">
    <location>
        <begin position="83"/>
        <end position="136"/>
    </location>
</feature>
<dbReference type="KEGG" id="abas:ACPOL_2486"/>
<keyword evidence="5" id="KW-1185">Reference proteome</keyword>
<evidence type="ECO:0000313" key="4">
    <source>
        <dbReference type="EMBL" id="AXC11808.1"/>
    </source>
</evidence>
<dbReference type="Pfam" id="PF02563">
    <property type="entry name" value="Poly_export"/>
    <property type="match status" value="1"/>
</dbReference>
<dbReference type="InterPro" id="IPR019554">
    <property type="entry name" value="Soluble_ligand-bd"/>
</dbReference>
<feature type="domain" description="Polysaccharide export protein N-terminal" evidence="2">
    <location>
        <begin position="2"/>
        <end position="76"/>
    </location>
</feature>
<dbReference type="InterPro" id="IPR049712">
    <property type="entry name" value="Poly_export"/>
</dbReference>
<proteinExistence type="predicted"/>
<dbReference type="EMBL" id="CP030840">
    <property type="protein sequence ID" value="AXC11808.1"/>
    <property type="molecule type" value="Genomic_DNA"/>
</dbReference>
<dbReference type="Gene3D" id="3.10.560.10">
    <property type="entry name" value="Outer membrane lipoprotein wza domain like"/>
    <property type="match status" value="1"/>
</dbReference>
<dbReference type="PANTHER" id="PTHR33619">
    <property type="entry name" value="POLYSACCHARIDE EXPORT PROTEIN GFCE-RELATED"/>
    <property type="match status" value="1"/>
</dbReference>
<dbReference type="AlphaFoldDB" id="A0A2Z5FY69"/>
<reference evidence="4 5" key="1">
    <citation type="journal article" date="2018" name="Front. Microbiol.">
        <title>Hydrolytic Capabilities as a Key to Environmental Success: Chitinolytic and Cellulolytic Acidobacteria From Acidic Sub-arctic Soils and Boreal Peatlands.</title>
        <authorList>
            <person name="Belova S.E."/>
            <person name="Ravin N.V."/>
            <person name="Pankratov T.A."/>
            <person name="Rakitin A.L."/>
            <person name="Ivanova A.A."/>
            <person name="Beletsky A.V."/>
            <person name="Mardanov A.V."/>
            <person name="Sinninghe Damste J.S."/>
            <person name="Dedysh S.N."/>
        </authorList>
    </citation>
    <scope>NUCLEOTIDE SEQUENCE [LARGE SCALE GENOMIC DNA]</scope>
    <source>
        <strain evidence="4 5">SBC82</strain>
    </source>
</reference>
<dbReference type="PANTHER" id="PTHR33619:SF3">
    <property type="entry name" value="POLYSACCHARIDE EXPORT PROTEIN GFCE-RELATED"/>
    <property type="match status" value="1"/>
</dbReference>
<keyword evidence="1" id="KW-0732">Signal</keyword>
<evidence type="ECO:0000259" key="3">
    <source>
        <dbReference type="Pfam" id="PF10531"/>
    </source>
</evidence>
<dbReference type="Gene3D" id="3.30.1950.10">
    <property type="entry name" value="wza like domain"/>
    <property type="match status" value="1"/>
</dbReference>
<evidence type="ECO:0000256" key="1">
    <source>
        <dbReference type="ARBA" id="ARBA00022729"/>
    </source>
</evidence>
<dbReference type="InterPro" id="IPR003715">
    <property type="entry name" value="Poly_export_N"/>
</dbReference>
<accession>A0A2Z5FY69</accession>
<name>A0A2Z5FY69_9BACT</name>